<dbReference type="PROSITE" id="PS00218">
    <property type="entry name" value="AMINO_ACID_PERMEASE_1"/>
    <property type="match status" value="1"/>
</dbReference>
<evidence type="ECO:0000256" key="5">
    <source>
        <dbReference type="ARBA" id="ARBA00022989"/>
    </source>
</evidence>
<dbReference type="InterPro" id="IPR004840">
    <property type="entry name" value="Amino_acid_permease_CS"/>
</dbReference>
<evidence type="ECO:0000313" key="10">
    <source>
        <dbReference type="EMBL" id="KAK1922414.1"/>
    </source>
</evidence>
<feature type="transmembrane region" description="Helical" evidence="8">
    <location>
        <begin position="405"/>
        <end position="423"/>
    </location>
</feature>
<feature type="compositionally biased region" description="Polar residues" evidence="7">
    <location>
        <begin position="1"/>
        <end position="12"/>
    </location>
</feature>
<feature type="transmembrane region" description="Helical" evidence="8">
    <location>
        <begin position="182"/>
        <end position="199"/>
    </location>
</feature>
<evidence type="ECO:0000256" key="3">
    <source>
        <dbReference type="ARBA" id="ARBA00022692"/>
    </source>
</evidence>
<dbReference type="Proteomes" id="UP001182556">
    <property type="component" value="Unassembled WGS sequence"/>
</dbReference>
<feature type="transmembrane region" description="Helical" evidence="8">
    <location>
        <begin position="482"/>
        <end position="502"/>
    </location>
</feature>
<dbReference type="PIRSF" id="PIRSF006060">
    <property type="entry name" value="AA_transporter"/>
    <property type="match status" value="1"/>
</dbReference>
<feature type="transmembrane region" description="Helical" evidence="8">
    <location>
        <begin position="100"/>
        <end position="121"/>
    </location>
</feature>
<gene>
    <name evidence="10" type="ORF">DB88DRAFT_494988</name>
</gene>
<protein>
    <submittedName>
        <fullName evidence="10">Amino acid permease/ SLC12A domain-containing protein</fullName>
    </submittedName>
</protein>
<evidence type="ECO:0000313" key="11">
    <source>
        <dbReference type="Proteomes" id="UP001182556"/>
    </source>
</evidence>
<dbReference type="InterPro" id="IPR004841">
    <property type="entry name" value="AA-permease/SLC12A_dom"/>
</dbReference>
<feature type="transmembrane region" description="Helical" evidence="8">
    <location>
        <begin position="211"/>
        <end position="231"/>
    </location>
</feature>
<dbReference type="PANTHER" id="PTHR43341">
    <property type="entry name" value="AMINO ACID PERMEASE"/>
    <property type="match status" value="1"/>
</dbReference>
<feature type="transmembrane region" description="Helical" evidence="8">
    <location>
        <begin position="73"/>
        <end position="94"/>
    </location>
</feature>
<keyword evidence="4" id="KW-0029">Amino-acid transport</keyword>
<feature type="transmembrane region" description="Helical" evidence="8">
    <location>
        <begin position="307"/>
        <end position="328"/>
    </location>
</feature>
<dbReference type="PANTHER" id="PTHR43341:SF21">
    <property type="entry name" value="GENERAL AMINO ACID PERMEASE-RELATED"/>
    <property type="match status" value="1"/>
</dbReference>
<evidence type="ECO:0000256" key="1">
    <source>
        <dbReference type="ARBA" id="ARBA00004141"/>
    </source>
</evidence>
<proteinExistence type="predicted"/>
<keyword evidence="11" id="KW-1185">Reference proteome</keyword>
<evidence type="ECO:0000256" key="8">
    <source>
        <dbReference type="SAM" id="Phobius"/>
    </source>
</evidence>
<feature type="transmembrane region" description="Helical" evidence="8">
    <location>
        <begin position="435"/>
        <end position="455"/>
    </location>
</feature>
<accession>A0AAD9CUS0</accession>
<comment type="caution">
    <text evidence="10">The sequence shown here is derived from an EMBL/GenBank/DDBJ whole genome shotgun (WGS) entry which is preliminary data.</text>
</comment>
<keyword evidence="6 8" id="KW-0472">Membrane</keyword>
<evidence type="ECO:0000259" key="9">
    <source>
        <dbReference type="Pfam" id="PF00324"/>
    </source>
</evidence>
<dbReference type="GO" id="GO:0015171">
    <property type="term" value="F:amino acid transmembrane transporter activity"/>
    <property type="evidence" value="ECO:0007669"/>
    <property type="project" value="TreeGrafter"/>
</dbReference>
<feature type="transmembrane region" description="Helical" evidence="8">
    <location>
        <begin position="157"/>
        <end position="175"/>
    </location>
</feature>
<keyword evidence="2" id="KW-0813">Transport</keyword>
<evidence type="ECO:0000256" key="2">
    <source>
        <dbReference type="ARBA" id="ARBA00022448"/>
    </source>
</evidence>
<reference evidence="10" key="1">
    <citation type="submission" date="2023-02" db="EMBL/GenBank/DDBJ databases">
        <title>Identification and recombinant expression of a fungal hydrolase from Papiliotrema laurentii that hydrolyzes apple cutin and clears colloidal polyester polyurethane.</title>
        <authorList>
            <consortium name="DOE Joint Genome Institute"/>
            <person name="Roman V.A."/>
            <person name="Bojanowski C."/>
            <person name="Crable B.R."/>
            <person name="Wagner D.N."/>
            <person name="Hung C.S."/>
            <person name="Nadeau L.J."/>
            <person name="Schratz L."/>
            <person name="Haridas S."/>
            <person name="Pangilinan J."/>
            <person name="Lipzen A."/>
            <person name="Na H."/>
            <person name="Yan M."/>
            <person name="Ng V."/>
            <person name="Grigoriev I.V."/>
            <person name="Spatafora J.W."/>
            <person name="Barlow D."/>
            <person name="Biffinger J."/>
            <person name="Kelley-Loughnane N."/>
            <person name="Varaljay V.A."/>
            <person name="Crookes-Goodson W.J."/>
        </authorList>
    </citation>
    <scope>NUCLEOTIDE SEQUENCE</scope>
    <source>
        <strain evidence="10">5307AH</strain>
    </source>
</reference>
<dbReference type="AlphaFoldDB" id="A0AAD9CUS0"/>
<name>A0AAD9CUS0_PAPLA</name>
<dbReference type="FunFam" id="1.20.1740.10:FF:000006">
    <property type="entry name" value="General amino acid permease"/>
    <property type="match status" value="1"/>
</dbReference>
<dbReference type="GO" id="GO:0016020">
    <property type="term" value="C:membrane"/>
    <property type="evidence" value="ECO:0007669"/>
    <property type="project" value="UniProtKB-SubCell"/>
</dbReference>
<feature type="region of interest" description="Disordered" evidence="7">
    <location>
        <begin position="1"/>
        <end position="21"/>
    </location>
</feature>
<keyword evidence="5 8" id="KW-1133">Transmembrane helix</keyword>
<organism evidence="10 11">
    <name type="scientific">Papiliotrema laurentii</name>
    <name type="common">Cryptococcus laurentii</name>
    <dbReference type="NCBI Taxonomy" id="5418"/>
    <lineage>
        <taxon>Eukaryota</taxon>
        <taxon>Fungi</taxon>
        <taxon>Dikarya</taxon>
        <taxon>Basidiomycota</taxon>
        <taxon>Agaricomycotina</taxon>
        <taxon>Tremellomycetes</taxon>
        <taxon>Tremellales</taxon>
        <taxon>Rhynchogastremaceae</taxon>
        <taxon>Papiliotrema</taxon>
    </lineage>
</organism>
<dbReference type="Pfam" id="PF00324">
    <property type="entry name" value="AA_permease"/>
    <property type="match status" value="1"/>
</dbReference>
<feature type="transmembrane region" description="Helical" evidence="8">
    <location>
        <begin position="360"/>
        <end position="379"/>
    </location>
</feature>
<evidence type="ECO:0000256" key="6">
    <source>
        <dbReference type="ARBA" id="ARBA00023136"/>
    </source>
</evidence>
<sequence>MSSEKTGNTSKAGQEGKYGDIASAPDRMDVVAPVLDHDLAVNGSDLEVDSEKAAVDVVAPQQHLRRRLKSRHIAFVGLGSGIGVGVFVGIGAALANSGPAGLLIAFLITGMVIWTVIQCIGEMATLFPVEGNFPHFVSRFVDPAMGLALGWNYWWNYAISLAAELSAAALIIQYWTDLSPAIWITVCFVPIIVLNYLPVNFYGEVEVVTCSIKVVALVGLLILGLIIDLGGTPSGDRIGFRYWQNPGAFAQYAANDFIVNGATGRFASFFTAFINAGYSYSGTETVVLTAAEASNPTKQIPKASKRVLYRICLFNIGSALIVGMVVPYTHPALLGGTGNAASSPFVIAIKDAGIKVLPSIINAVILTSAWSAGNTFVYVSSRTLVGLAHGGAAPKCFKKVDKRGVPYWSVTLTLAMGALAYLSVGSGGALEAFSWFQSMCALAGILAWGVLNLAYIRMYAGLKAQGIDRNTDIPWKSALQPYGAWFGMIVSFIIVIFSGFTVFIKGNWNTSSFFANYISLLIFVLPYIFFKFYWKTKAVSAKEMDLFSGRLDPSEEVPEKVPTTWYGKLGDKLF</sequence>
<evidence type="ECO:0000256" key="7">
    <source>
        <dbReference type="SAM" id="MobiDB-lite"/>
    </source>
</evidence>
<evidence type="ECO:0000256" key="4">
    <source>
        <dbReference type="ARBA" id="ARBA00022970"/>
    </source>
</evidence>
<dbReference type="EMBL" id="JAODAN010000008">
    <property type="protein sequence ID" value="KAK1922414.1"/>
    <property type="molecule type" value="Genomic_DNA"/>
</dbReference>
<dbReference type="Gene3D" id="1.20.1740.10">
    <property type="entry name" value="Amino acid/polyamine transporter I"/>
    <property type="match status" value="1"/>
</dbReference>
<comment type="subcellular location">
    <subcellularLocation>
        <location evidence="1">Membrane</location>
        <topology evidence="1">Multi-pass membrane protein</topology>
    </subcellularLocation>
</comment>
<feature type="transmembrane region" description="Helical" evidence="8">
    <location>
        <begin position="514"/>
        <end position="534"/>
    </location>
</feature>
<keyword evidence="3 8" id="KW-0812">Transmembrane</keyword>
<feature type="domain" description="Amino acid permease/ SLC12A" evidence="9">
    <location>
        <begin position="72"/>
        <end position="538"/>
    </location>
</feature>
<dbReference type="InterPro" id="IPR050524">
    <property type="entry name" value="APC_YAT"/>
</dbReference>